<comment type="caution">
    <text evidence="3">The sequence shown here is derived from an EMBL/GenBank/DDBJ whole genome shotgun (WGS) entry which is preliminary data.</text>
</comment>
<reference evidence="4" key="1">
    <citation type="journal article" date="2019" name="Int. J. Syst. Evol. Microbiol.">
        <title>The Global Catalogue of Microorganisms (GCM) 10K type strain sequencing project: providing services to taxonomists for standard genome sequencing and annotation.</title>
        <authorList>
            <consortium name="The Broad Institute Genomics Platform"/>
            <consortium name="The Broad Institute Genome Sequencing Center for Infectious Disease"/>
            <person name="Wu L."/>
            <person name="Ma J."/>
        </authorList>
    </citation>
    <scope>NUCLEOTIDE SEQUENCE [LARGE SCALE GENOMIC DNA]</scope>
    <source>
        <strain evidence="4">KCTC 33575</strain>
    </source>
</reference>
<dbReference type="Gene3D" id="1.20.59.10">
    <property type="entry name" value="Chorismate mutase"/>
    <property type="match status" value="1"/>
</dbReference>
<dbReference type="EC" id="5.4.99.5" evidence="3"/>
<dbReference type="PROSITE" id="PS51168">
    <property type="entry name" value="CHORISMATE_MUT_2"/>
    <property type="match status" value="1"/>
</dbReference>
<dbReference type="NCBIfam" id="TIGR01805">
    <property type="entry name" value="CM_mono_grmpos"/>
    <property type="match status" value="1"/>
</dbReference>
<feature type="domain" description="Chorismate mutase" evidence="2">
    <location>
        <begin position="1"/>
        <end position="88"/>
    </location>
</feature>
<proteinExistence type="predicted"/>
<dbReference type="InterPro" id="IPR036979">
    <property type="entry name" value="CM_dom_sf"/>
</dbReference>
<dbReference type="SMART" id="SM00830">
    <property type="entry name" value="CM_2"/>
    <property type="match status" value="1"/>
</dbReference>
<sequence>MNTHKSLRKEIDRIDEELVKLFEERMNISVEVANYKIANNIPVFDEMREKEVIEKNVARISDSKLKEYGEQFFNHLMGLSRHRQQELINEERLSKD</sequence>
<organism evidence="3 4">
    <name type="scientific">Corticicoccus populi</name>
    <dbReference type="NCBI Taxonomy" id="1812821"/>
    <lineage>
        <taxon>Bacteria</taxon>
        <taxon>Bacillati</taxon>
        <taxon>Bacillota</taxon>
        <taxon>Bacilli</taxon>
        <taxon>Bacillales</taxon>
        <taxon>Staphylococcaceae</taxon>
        <taxon>Corticicoccus</taxon>
    </lineage>
</organism>
<dbReference type="RefSeq" id="WP_377774347.1">
    <property type="nucleotide sequence ID" value="NZ_JBHUOQ010000004.1"/>
</dbReference>
<dbReference type="Pfam" id="PF01817">
    <property type="entry name" value="CM_2"/>
    <property type="match status" value="1"/>
</dbReference>
<name>A0ABW5WXR7_9STAP</name>
<keyword evidence="1 3" id="KW-0413">Isomerase</keyword>
<dbReference type="SUPFAM" id="SSF48600">
    <property type="entry name" value="Chorismate mutase II"/>
    <property type="match status" value="1"/>
</dbReference>
<protein>
    <submittedName>
        <fullName evidence="3">Chorismate mutase</fullName>
        <ecNumber evidence="3">5.4.99.5</ecNumber>
    </submittedName>
</protein>
<dbReference type="InterPro" id="IPR011279">
    <property type="entry name" value="Chorismate_mutase_GmP"/>
</dbReference>
<dbReference type="Proteomes" id="UP001597519">
    <property type="component" value="Unassembled WGS sequence"/>
</dbReference>
<dbReference type="InterPro" id="IPR051331">
    <property type="entry name" value="Chorismate_mutase-related"/>
</dbReference>
<accession>A0ABW5WXR7</accession>
<dbReference type="PANTHER" id="PTHR38041">
    <property type="entry name" value="CHORISMATE MUTASE"/>
    <property type="match status" value="1"/>
</dbReference>
<dbReference type="PANTHER" id="PTHR38041:SF1">
    <property type="entry name" value="CHORISMATE MUTASE"/>
    <property type="match status" value="1"/>
</dbReference>
<evidence type="ECO:0000259" key="2">
    <source>
        <dbReference type="PROSITE" id="PS51168"/>
    </source>
</evidence>
<evidence type="ECO:0000256" key="1">
    <source>
        <dbReference type="ARBA" id="ARBA00023235"/>
    </source>
</evidence>
<evidence type="ECO:0000313" key="4">
    <source>
        <dbReference type="Proteomes" id="UP001597519"/>
    </source>
</evidence>
<dbReference type="InterPro" id="IPR002701">
    <property type="entry name" value="CM_II_prokaryot"/>
</dbReference>
<dbReference type="EMBL" id="JBHUOQ010000004">
    <property type="protein sequence ID" value="MFD2830888.1"/>
    <property type="molecule type" value="Genomic_DNA"/>
</dbReference>
<evidence type="ECO:0000313" key="3">
    <source>
        <dbReference type="EMBL" id="MFD2830888.1"/>
    </source>
</evidence>
<dbReference type="InterPro" id="IPR036263">
    <property type="entry name" value="Chorismate_II_sf"/>
</dbReference>
<keyword evidence="4" id="KW-1185">Reference proteome</keyword>
<dbReference type="GO" id="GO:0004106">
    <property type="term" value="F:chorismate mutase activity"/>
    <property type="evidence" value="ECO:0007669"/>
    <property type="project" value="UniProtKB-EC"/>
</dbReference>
<gene>
    <name evidence="3" type="ORF">ACFSX4_10485</name>
</gene>